<keyword evidence="1 4" id="KW-0436">Ligase</keyword>
<dbReference type="NCBIfam" id="NF010040">
    <property type="entry name" value="PRK13516.1"/>
    <property type="match status" value="1"/>
</dbReference>
<dbReference type="InterPro" id="IPR050141">
    <property type="entry name" value="GCL_type2/YbdK_subfam"/>
</dbReference>
<comment type="similarity">
    <text evidence="4">Belongs to the glutamate--cysteine ligase type 2 family. YbdK subfamily.</text>
</comment>
<dbReference type="InterPro" id="IPR014746">
    <property type="entry name" value="Gln_synth/guanido_kin_cat_dom"/>
</dbReference>
<keyword evidence="2 4" id="KW-0547">Nucleotide-binding</keyword>
<dbReference type="NCBIfam" id="TIGR02050">
    <property type="entry name" value="gshA_cyan_rel"/>
    <property type="match status" value="1"/>
</dbReference>
<dbReference type="PANTHER" id="PTHR36510:SF1">
    <property type="entry name" value="GLUTAMATE--CYSTEINE LIGASE 2-RELATED"/>
    <property type="match status" value="1"/>
</dbReference>
<dbReference type="InterPro" id="IPR006336">
    <property type="entry name" value="GCS2"/>
</dbReference>
<dbReference type="Pfam" id="PF04107">
    <property type="entry name" value="GCS2"/>
    <property type="match status" value="1"/>
</dbReference>
<dbReference type="Proteomes" id="UP000295129">
    <property type="component" value="Unassembled WGS sequence"/>
</dbReference>
<evidence type="ECO:0000256" key="3">
    <source>
        <dbReference type="ARBA" id="ARBA00022840"/>
    </source>
</evidence>
<dbReference type="HAMAP" id="MF_01609">
    <property type="entry name" value="Glu_cys_ligase_2"/>
    <property type="match status" value="1"/>
</dbReference>
<dbReference type="PANTHER" id="PTHR36510">
    <property type="entry name" value="GLUTAMATE--CYSTEINE LIGASE 2-RELATED"/>
    <property type="match status" value="1"/>
</dbReference>
<dbReference type="Gene3D" id="3.30.590.20">
    <property type="match status" value="1"/>
</dbReference>
<dbReference type="OrthoDB" id="9769628at2"/>
<dbReference type="EC" id="6.3.2.2" evidence="4"/>
<dbReference type="RefSeq" id="WP_133587397.1">
    <property type="nucleotide sequence ID" value="NZ_SNVV01000001.1"/>
</dbReference>
<keyword evidence="3 4" id="KW-0067">ATP-binding</keyword>
<dbReference type="AlphaFoldDB" id="A0A4R6EGY1"/>
<evidence type="ECO:0000313" key="6">
    <source>
        <dbReference type="Proteomes" id="UP000295129"/>
    </source>
</evidence>
<dbReference type="InterPro" id="IPR011793">
    <property type="entry name" value="YbdK"/>
</dbReference>
<evidence type="ECO:0000256" key="1">
    <source>
        <dbReference type="ARBA" id="ARBA00022598"/>
    </source>
</evidence>
<dbReference type="EMBL" id="SNVV01000001">
    <property type="protein sequence ID" value="TDN56778.1"/>
    <property type="molecule type" value="Genomic_DNA"/>
</dbReference>
<comment type="catalytic activity">
    <reaction evidence="4">
        <text>L-cysteine + L-glutamate + ATP = gamma-L-glutamyl-L-cysteine + ADP + phosphate + H(+)</text>
        <dbReference type="Rhea" id="RHEA:13285"/>
        <dbReference type="ChEBI" id="CHEBI:15378"/>
        <dbReference type="ChEBI" id="CHEBI:29985"/>
        <dbReference type="ChEBI" id="CHEBI:30616"/>
        <dbReference type="ChEBI" id="CHEBI:35235"/>
        <dbReference type="ChEBI" id="CHEBI:43474"/>
        <dbReference type="ChEBI" id="CHEBI:58173"/>
        <dbReference type="ChEBI" id="CHEBI:456216"/>
        <dbReference type="EC" id="6.3.2.2"/>
    </reaction>
</comment>
<keyword evidence="6" id="KW-1185">Reference proteome</keyword>
<comment type="caution">
    <text evidence="5">The sequence shown here is derived from an EMBL/GenBank/DDBJ whole genome shotgun (WGS) entry which is preliminary data.</text>
</comment>
<dbReference type="GO" id="GO:0005524">
    <property type="term" value="F:ATP binding"/>
    <property type="evidence" value="ECO:0007669"/>
    <property type="project" value="UniProtKB-KW"/>
</dbReference>
<protein>
    <recommendedName>
        <fullName evidence="4">Putative glutamate--cysteine ligase 2</fullName>
        <ecNumber evidence="4">6.3.2.2</ecNumber>
    </recommendedName>
    <alternativeName>
        <fullName evidence="4">Gamma-glutamylcysteine synthetase 2</fullName>
        <shortName evidence="4">GCS 2</shortName>
        <shortName evidence="4">Gamma-GCS 2</shortName>
    </alternativeName>
</protein>
<reference evidence="5 6" key="1">
    <citation type="submission" date="2019-03" db="EMBL/GenBank/DDBJ databases">
        <title>Genomic Encyclopedia of Type Strains, Phase IV (KMG-IV): sequencing the most valuable type-strain genomes for metagenomic binning, comparative biology and taxonomic classification.</title>
        <authorList>
            <person name="Goeker M."/>
        </authorList>
    </citation>
    <scope>NUCLEOTIDE SEQUENCE [LARGE SCALE GENOMIC DNA]</scope>
    <source>
        <strain evidence="5 6">DSM 12121</strain>
    </source>
</reference>
<accession>A0A4R6EGY1</accession>
<evidence type="ECO:0000313" key="5">
    <source>
        <dbReference type="EMBL" id="TDN56778.1"/>
    </source>
</evidence>
<name>A0A4R6EGY1_9RHOO</name>
<sequence>MSLQAFSASRALSIGVELELQLVNTHDYDLVGAAEDLLRLVALGDKPGEIKPEMTDSMIEVSTGVCDNYGMLLEQLVDLRDTVADAARRLNIGICGGGTHPFQDWGERRIVDRPRFHHLSDLYGYLAKQFTVFGQHVHVGCPGADVALYLIHGLSRYIPHLIALSAASPFVQGHDTGFQSARLNSVFAFPLSGRAPFVETWTDFGAYFEKMTGTGVVASMKDFYWDIRPKPEFGTVEVRVMDTPLSLERAAAITAYIQALARYLVVERPIQPAEDDYLVYTFNRFQACRFGYAGTYVDPETHWHCPIADEIDASLTRIEQHAIELGVDHVLGRLRQAVREGRNGAAWLRERHAAEGNLPEVVMAQCTRWMEGEVV</sequence>
<evidence type="ECO:0000256" key="2">
    <source>
        <dbReference type="ARBA" id="ARBA00022741"/>
    </source>
</evidence>
<comment type="function">
    <text evidence="4">ATP-dependent carboxylate-amine ligase which exhibits weak glutamate--cysteine ligase activity.</text>
</comment>
<evidence type="ECO:0000256" key="4">
    <source>
        <dbReference type="HAMAP-Rule" id="MF_01609"/>
    </source>
</evidence>
<organism evidence="5 6">
    <name type="scientific">Azoarcus indigens</name>
    <dbReference type="NCBI Taxonomy" id="29545"/>
    <lineage>
        <taxon>Bacteria</taxon>
        <taxon>Pseudomonadati</taxon>
        <taxon>Pseudomonadota</taxon>
        <taxon>Betaproteobacteria</taxon>
        <taxon>Rhodocyclales</taxon>
        <taxon>Zoogloeaceae</taxon>
        <taxon>Azoarcus</taxon>
    </lineage>
</organism>
<dbReference type="GO" id="GO:0004357">
    <property type="term" value="F:glutamate-cysteine ligase activity"/>
    <property type="evidence" value="ECO:0007669"/>
    <property type="project" value="UniProtKB-EC"/>
</dbReference>
<dbReference type="SUPFAM" id="SSF55931">
    <property type="entry name" value="Glutamine synthetase/guanido kinase"/>
    <property type="match status" value="1"/>
</dbReference>
<dbReference type="GO" id="GO:0042398">
    <property type="term" value="P:modified amino acid biosynthetic process"/>
    <property type="evidence" value="ECO:0007669"/>
    <property type="project" value="InterPro"/>
</dbReference>
<gene>
    <name evidence="5" type="ORF">C7389_101157</name>
</gene>
<proteinExistence type="inferred from homology"/>